<gene>
    <name evidence="2" type="ORF">MM415B02232_0017</name>
</gene>
<dbReference type="EMBL" id="MT142567">
    <property type="protein sequence ID" value="QJA85318.1"/>
    <property type="molecule type" value="Genomic_DNA"/>
</dbReference>
<dbReference type="AlphaFoldDB" id="A0A6M3KVK5"/>
<dbReference type="GO" id="GO:0016539">
    <property type="term" value="P:intein-mediated protein splicing"/>
    <property type="evidence" value="ECO:0007669"/>
    <property type="project" value="InterPro"/>
</dbReference>
<reference evidence="2" key="1">
    <citation type="submission" date="2020-03" db="EMBL/GenBank/DDBJ databases">
        <title>The deep terrestrial virosphere.</title>
        <authorList>
            <person name="Holmfeldt K."/>
            <person name="Nilsson E."/>
            <person name="Simone D."/>
            <person name="Lopez-Fernandez M."/>
            <person name="Wu X."/>
            <person name="de Brujin I."/>
            <person name="Lundin D."/>
            <person name="Andersson A."/>
            <person name="Bertilsson S."/>
            <person name="Dopson M."/>
        </authorList>
    </citation>
    <scope>NUCLEOTIDE SEQUENCE</scope>
    <source>
        <strain evidence="2">MM415B02232</strain>
    </source>
</reference>
<dbReference type="PROSITE" id="PS50817">
    <property type="entry name" value="INTEIN_N_TER"/>
    <property type="match status" value="1"/>
</dbReference>
<dbReference type="InterPro" id="IPR006141">
    <property type="entry name" value="Intein_N"/>
</dbReference>
<organism evidence="2">
    <name type="scientific">viral metagenome</name>
    <dbReference type="NCBI Taxonomy" id="1070528"/>
    <lineage>
        <taxon>unclassified sequences</taxon>
        <taxon>metagenomes</taxon>
        <taxon>organismal metagenomes</taxon>
    </lineage>
</organism>
<dbReference type="SUPFAM" id="SSF51294">
    <property type="entry name" value="Hedgehog/intein (Hint) domain"/>
    <property type="match status" value="1"/>
</dbReference>
<dbReference type="SMART" id="SM00306">
    <property type="entry name" value="HintN"/>
    <property type="match status" value="1"/>
</dbReference>
<dbReference type="Gene3D" id="2.170.16.10">
    <property type="entry name" value="Hedgehog/Intein (Hint) domain"/>
    <property type="match status" value="1"/>
</dbReference>
<dbReference type="InterPro" id="IPR029052">
    <property type="entry name" value="Metallo-depent_PP-like"/>
</dbReference>
<evidence type="ECO:0000313" key="2">
    <source>
        <dbReference type="EMBL" id="QJA85318.1"/>
    </source>
</evidence>
<proteinExistence type="predicted"/>
<dbReference type="InterPro" id="IPR036844">
    <property type="entry name" value="Hint_dom_sf"/>
</dbReference>
<accession>A0A6M3KVK5</accession>
<feature type="domain" description="Hint" evidence="1">
    <location>
        <begin position="56"/>
        <end position="153"/>
    </location>
</feature>
<dbReference type="SUPFAM" id="SSF56300">
    <property type="entry name" value="Metallo-dependent phosphatases"/>
    <property type="match status" value="1"/>
</dbReference>
<protein>
    <recommendedName>
        <fullName evidence="1">Hint domain-containing protein</fullName>
    </recommendedName>
</protein>
<dbReference type="InterPro" id="IPR003587">
    <property type="entry name" value="Hint_dom_N"/>
</dbReference>
<sequence>MEVIEREIFYPHRGWVKLFGIGDIHGGSIHTAEDKIKSKIDEIRCERNAYIVGVGDFCLPLDAEILTKDGFKKYSDLSIGEAVLGFDGEHLIWSPLEAVFVNPELPMLELKSRSFQMICSPNHQWLVNYEHHPKIQKIATRDLKKHHRLVITAECNDEGELDITPKEASLIGWIVTDGNIRDRTYFNKQYQKRYKMGMVASIIQAKEPYRSEIREEFNDWITREYVRRIGKSKLIPNPDCEISNFNIKVATIRLILSKLGIKQANELKLILPSIATRLRPNARRAMLKAMLKAEGWLNGSENWVFSQKPNQVLEAFKILATLEGFRLSIGKDNKSGVRQIVLMSRPSVDVNDLDIQQATPRPAWCPQTKTGSWVTKWRNQICITGNCDCIIKDDPRFDMNGLAGWVERDNIIESQRKWIVNLLKPVRNKILCLLSGNHEEQIHLRSQNDIMRNICKDLDVPWGGYSCFIELLLKPKGGTASYRYVIHAFHGAGAAITEGARLMRLKKLIDNIDADVYFMGHLHSMTSYLPERLALKNHKIKNTHKIAVTTGSWLTSFTQGVTPSYAEVKGYPPSQIGCPCVTIYPDTGRLKVEMP</sequence>
<name>A0A6M3KVK5_9ZZZZ</name>
<evidence type="ECO:0000259" key="1">
    <source>
        <dbReference type="SMART" id="SM00306"/>
    </source>
</evidence>